<protein>
    <submittedName>
        <fullName evidence="1">Uncharacterized protein</fullName>
    </submittedName>
</protein>
<accession>A0AAJ0D4P0</accession>
<dbReference type="EMBL" id="JAWDJX010000147">
    <property type="protein sequence ID" value="KAK3045823.1"/>
    <property type="molecule type" value="Genomic_DNA"/>
</dbReference>
<dbReference type="Proteomes" id="UP001271007">
    <property type="component" value="Unassembled WGS sequence"/>
</dbReference>
<organism evidence="1 2">
    <name type="scientific">Extremus antarcticus</name>
    <dbReference type="NCBI Taxonomy" id="702011"/>
    <lineage>
        <taxon>Eukaryota</taxon>
        <taxon>Fungi</taxon>
        <taxon>Dikarya</taxon>
        <taxon>Ascomycota</taxon>
        <taxon>Pezizomycotina</taxon>
        <taxon>Dothideomycetes</taxon>
        <taxon>Dothideomycetidae</taxon>
        <taxon>Mycosphaerellales</taxon>
        <taxon>Extremaceae</taxon>
        <taxon>Extremus</taxon>
    </lineage>
</organism>
<reference evidence="1" key="1">
    <citation type="submission" date="2023-04" db="EMBL/GenBank/DDBJ databases">
        <title>Black Yeasts Isolated from many extreme environments.</title>
        <authorList>
            <person name="Coleine C."/>
            <person name="Stajich J.E."/>
            <person name="Selbmann L."/>
        </authorList>
    </citation>
    <scope>NUCLEOTIDE SEQUENCE</scope>
    <source>
        <strain evidence="1">CCFEE 5312</strain>
    </source>
</reference>
<evidence type="ECO:0000313" key="2">
    <source>
        <dbReference type="Proteomes" id="UP001271007"/>
    </source>
</evidence>
<gene>
    <name evidence="1" type="ORF">LTR09_012642</name>
</gene>
<evidence type="ECO:0000313" key="1">
    <source>
        <dbReference type="EMBL" id="KAK3045823.1"/>
    </source>
</evidence>
<sequence length="335" mass="37253">MTSSDRGGDLQALMKATGHAIRHGELHARNKTASRHIEILREHGIAISATQTMVDVYAELAKPDTTGGIVVILERPSTAERTRYGGGHRSVVSKTKTLRKVAELISLCTNGALKIWDVTILDAFPLQPYDDFDDRDPRKSSRLLSKLLAAKQPDIVLSCFRAGEHEGFIRLLQHPGVGHESNSRSYPLEIRNIQHNFKKIDAFHPMFASYHADEDCFSQLLELQFAKAFGECYGTWREESWMVELRQKARACKAGMNDERVTSSTPAASSNDHQVQQLASQIANMSLSNATPASRLTGITIGADDLALHIPQRFIERARPMQCRTGPRTVLGVRI</sequence>
<keyword evidence="2" id="KW-1185">Reference proteome</keyword>
<dbReference type="AlphaFoldDB" id="A0AAJ0D4P0"/>
<proteinExistence type="predicted"/>
<comment type="caution">
    <text evidence="1">The sequence shown here is derived from an EMBL/GenBank/DDBJ whole genome shotgun (WGS) entry which is preliminary data.</text>
</comment>
<name>A0AAJ0D4P0_9PEZI</name>